<dbReference type="EMBL" id="SAIY01000002">
    <property type="protein sequence ID" value="NGM12437.1"/>
    <property type="molecule type" value="Genomic_DNA"/>
</dbReference>
<evidence type="ECO:0000313" key="2">
    <source>
        <dbReference type="Proteomes" id="UP000478148"/>
    </source>
</evidence>
<dbReference type="Proteomes" id="UP000478148">
    <property type="component" value="Unassembled WGS sequence"/>
</dbReference>
<sequence>MAAFDGRGGQVPVVAVAVACHRALTDVQDRVGDPAEELPVMGDREQCAAVLPQARLKPAHGLITEVVGRLVEQEQFRLCP</sequence>
<gene>
    <name evidence="1" type="ORF">ENC19_07095</name>
</gene>
<protein>
    <submittedName>
        <fullName evidence="1">Uncharacterized protein</fullName>
    </submittedName>
</protein>
<dbReference type="PROSITE" id="PS51257">
    <property type="entry name" value="PROKAR_LIPOPROTEIN"/>
    <property type="match status" value="1"/>
</dbReference>
<keyword evidence="2" id="KW-1185">Reference proteome</keyword>
<accession>A0A6M1L2B5</accession>
<proteinExistence type="predicted"/>
<evidence type="ECO:0000313" key="1">
    <source>
        <dbReference type="EMBL" id="NGM12437.1"/>
    </source>
</evidence>
<organism evidence="1 2">
    <name type="scientific">Verrucosispora sioxanthis</name>
    <dbReference type="NCBI Taxonomy" id="2499994"/>
    <lineage>
        <taxon>Bacteria</taxon>
        <taxon>Bacillati</taxon>
        <taxon>Actinomycetota</taxon>
        <taxon>Actinomycetes</taxon>
        <taxon>Micromonosporales</taxon>
        <taxon>Micromonosporaceae</taxon>
        <taxon>Micromonospora</taxon>
    </lineage>
</organism>
<dbReference type="AlphaFoldDB" id="A0A6M1L2B5"/>
<name>A0A6M1L2B5_9ACTN</name>
<reference evidence="1 2" key="1">
    <citation type="submission" date="2020-02" db="EMBL/GenBank/DDBJ databases">
        <title>Draft Genome Sequence of Verrucosispora sp. Strain CWR15, Isolated from Gulf of Mexico Sponge.</title>
        <authorList>
            <person name="Kennedy S.J."/>
            <person name="Cella E."/>
            <person name="Azarian T."/>
            <person name="Baker B.J."/>
            <person name="Shaw L.N."/>
        </authorList>
    </citation>
    <scope>NUCLEOTIDE SEQUENCE [LARGE SCALE GENOMIC DNA]</scope>
    <source>
        <strain evidence="1 2">CWR15</strain>
    </source>
</reference>
<comment type="caution">
    <text evidence="1">The sequence shown here is derived from an EMBL/GenBank/DDBJ whole genome shotgun (WGS) entry which is preliminary data.</text>
</comment>
<dbReference type="AntiFam" id="ANF00142">
    <property type="entry name" value="Shadow ORF (opposite yadG)"/>
</dbReference>